<dbReference type="PROSITE" id="PS51820">
    <property type="entry name" value="PA14"/>
    <property type="match status" value="1"/>
</dbReference>
<dbReference type="Gene3D" id="2.60.40.2030">
    <property type="match status" value="7"/>
</dbReference>
<dbReference type="GO" id="GO:0098703">
    <property type="term" value="P:calcium ion import across plasma membrane"/>
    <property type="evidence" value="ECO:0007669"/>
    <property type="project" value="TreeGrafter"/>
</dbReference>
<dbReference type="InterPro" id="IPR013858">
    <property type="entry name" value="Peptidase_M10B_C"/>
</dbReference>
<dbReference type="InterPro" id="IPR001846">
    <property type="entry name" value="VWF_type-D"/>
</dbReference>
<dbReference type="Pfam" id="PF25023">
    <property type="entry name" value="TEN_YD-shell"/>
    <property type="match status" value="2"/>
</dbReference>
<evidence type="ECO:0000256" key="7">
    <source>
        <dbReference type="ARBA" id="ARBA00023065"/>
    </source>
</evidence>
<evidence type="ECO:0000313" key="11">
    <source>
        <dbReference type="EMBL" id="TRU96510.1"/>
    </source>
</evidence>
<dbReference type="Pfam" id="PF05593">
    <property type="entry name" value="RHS_repeat"/>
    <property type="match status" value="3"/>
</dbReference>
<dbReference type="Gene3D" id="2.180.10.10">
    <property type="entry name" value="RHS repeat-associated core"/>
    <property type="match status" value="3"/>
</dbReference>
<dbReference type="SUPFAM" id="SSF69304">
    <property type="entry name" value="Tricorn protease N-terminal domain"/>
    <property type="match status" value="1"/>
</dbReference>
<dbReference type="InterPro" id="IPR006530">
    <property type="entry name" value="YD"/>
</dbReference>
<comment type="caution">
    <text evidence="11">The sequence shown here is derived from an EMBL/GenBank/DDBJ whole genome shotgun (WGS) entry which is preliminary data.</text>
</comment>
<evidence type="ECO:0000256" key="8">
    <source>
        <dbReference type="SAM" id="MobiDB-lite"/>
    </source>
</evidence>
<keyword evidence="7" id="KW-0406">Ion transport</keyword>
<dbReference type="InterPro" id="IPR011658">
    <property type="entry name" value="PA14_dom"/>
</dbReference>
<evidence type="ECO:0000256" key="3">
    <source>
        <dbReference type="ARBA" id="ARBA00022525"/>
    </source>
</evidence>
<dbReference type="InterPro" id="IPR022385">
    <property type="entry name" value="Rhs_assc_core"/>
</dbReference>
<evidence type="ECO:0000256" key="2">
    <source>
        <dbReference type="ARBA" id="ARBA00004613"/>
    </source>
</evidence>
<dbReference type="InterPro" id="IPR031325">
    <property type="entry name" value="RHS_repeat"/>
</dbReference>
<feature type="compositionally biased region" description="Low complexity" evidence="8">
    <location>
        <begin position="3355"/>
        <end position="3364"/>
    </location>
</feature>
<keyword evidence="7" id="KW-0813">Transport</keyword>
<dbReference type="Pfam" id="PF00094">
    <property type="entry name" value="VWD"/>
    <property type="match status" value="1"/>
</dbReference>
<feature type="domain" description="VWFD" evidence="9">
    <location>
        <begin position="2253"/>
        <end position="2437"/>
    </location>
</feature>
<dbReference type="InterPro" id="IPR013783">
    <property type="entry name" value="Ig-like_fold"/>
</dbReference>
<feature type="non-terminal residue" evidence="11">
    <location>
        <position position="1"/>
    </location>
</feature>
<proteinExistence type="predicted"/>
<organism evidence="11 12">
    <name type="scientific">Microcystis wesenbergii Mw_QC_S_20081001_S30D</name>
    <dbReference type="NCBI Taxonomy" id="2486245"/>
    <lineage>
        <taxon>Bacteria</taxon>
        <taxon>Bacillati</taxon>
        <taxon>Cyanobacteriota</taxon>
        <taxon>Cyanophyceae</taxon>
        <taxon>Oscillatoriophycideae</taxon>
        <taxon>Chroococcales</taxon>
        <taxon>Microcystaceae</taxon>
        <taxon>Microcystis</taxon>
    </lineage>
</organism>
<dbReference type="SMART" id="SM00758">
    <property type="entry name" value="PA14"/>
    <property type="match status" value="1"/>
</dbReference>
<feature type="region of interest" description="Disordered" evidence="8">
    <location>
        <begin position="3346"/>
        <end position="3370"/>
    </location>
</feature>
<dbReference type="PANTHER" id="PTHR11878:SF65">
    <property type="entry name" value="NA_CA-EXCHANGE PROTEIN, ISOFORM G"/>
    <property type="match status" value="1"/>
</dbReference>
<dbReference type="GO" id="GO:0007154">
    <property type="term" value="P:cell communication"/>
    <property type="evidence" value="ECO:0007669"/>
    <property type="project" value="InterPro"/>
</dbReference>
<dbReference type="SMART" id="SM00237">
    <property type="entry name" value="Calx_beta"/>
    <property type="match status" value="7"/>
</dbReference>
<evidence type="ECO:0000256" key="4">
    <source>
        <dbReference type="ARBA" id="ARBA00022729"/>
    </source>
</evidence>
<dbReference type="SUPFAM" id="SSF141072">
    <property type="entry name" value="CalX-like"/>
    <property type="match status" value="7"/>
</dbReference>
<dbReference type="InterPro" id="IPR015919">
    <property type="entry name" value="Cadherin-like_sf"/>
</dbReference>
<dbReference type="InterPro" id="IPR006644">
    <property type="entry name" value="Cadg"/>
</dbReference>
<dbReference type="InterPro" id="IPR051171">
    <property type="entry name" value="CaCA"/>
</dbReference>
<comment type="subcellular location">
    <subcellularLocation>
        <location evidence="2">Secreted</location>
    </subcellularLocation>
</comment>
<feature type="domain" description="PA14" evidence="10">
    <location>
        <begin position="468"/>
        <end position="628"/>
    </location>
</feature>
<dbReference type="GO" id="GO:0005509">
    <property type="term" value="F:calcium ion binding"/>
    <property type="evidence" value="ECO:0007669"/>
    <property type="project" value="InterPro"/>
</dbReference>
<dbReference type="Pfam" id="PF08548">
    <property type="entry name" value="Peptidase_M10_C"/>
    <property type="match status" value="1"/>
</dbReference>
<dbReference type="GO" id="GO:0016020">
    <property type="term" value="C:membrane"/>
    <property type="evidence" value="ECO:0007669"/>
    <property type="project" value="InterPro"/>
</dbReference>
<dbReference type="SMART" id="SM00216">
    <property type="entry name" value="VWD"/>
    <property type="match status" value="1"/>
</dbReference>
<dbReference type="PROSITE" id="PS51233">
    <property type="entry name" value="VWFD"/>
    <property type="match status" value="1"/>
</dbReference>
<dbReference type="EMBL" id="SFAT01000115">
    <property type="protein sequence ID" value="TRU96510.1"/>
    <property type="molecule type" value="Genomic_DNA"/>
</dbReference>
<dbReference type="SMART" id="SM00736">
    <property type="entry name" value="CADG"/>
    <property type="match status" value="1"/>
</dbReference>
<dbReference type="PANTHER" id="PTHR11878">
    <property type="entry name" value="SODIUM/CALCIUM EXCHANGER"/>
    <property type="match status" value="1"/>
</dbReference>
<protein>
    <recommendedName>
        <fullName evidence="13">PA14 domain-containing protein</fullName>
    </recommendedName>
</protein>
<evidence type="ECO:0000259" key="10">
    <source>
        <dbReference type="PROSITE" id="PS51820"/>
    </source>
</evidence>
<dbReference type="Gene3D" id="2.60.40.10">
    <property type="entry name" value="Immunoglobulins"/>
    <property type="match status" value="1"/>
</dbReference>
<dbReference type="NCBIfam" id="TIGR03696">
    <property type="entry name" value="Rhs_assc_core"/>
    <property type="match status" value="1"/>
</dbReference>
<evidence type="ECO:0000256" key="6">
    <source>
        <dbReference type="ARBA" id="ARBA00022837"/>
    </source>
</evidence>
<dbReference type="InterPro" id="IPR011049">
    <property type="entry name" value="Serralysin-like_metalloprot_C"/>
</dbReference>
<evidence type="ECO:0000256" key="1">
    <source>
        <dbReference type="ARBA" id="ARBA00001913"/>
    </source>
</evidence>
<dbReference type="PRINTS" id="PR00313">
    <property type="entry name" value="CABNDNGRPT"/>
</dbReference>
<keyword evidence="4" id="KW-0732">Signal</keyword>
<evidence type="ECO:0008006" key="13">
    <source>
        <dbReference type="Google" id="ProtNLM"/>
    </source>
</evidence>
<dbReference type="Gene3D" id="2.150.10.10">
    <property type="entry name" value="Serralysin-like metalloprotease, C-terminal"/>
    <property type="match status" value="2"/>
</dbReference>
<feature type="non-terminal residue" evidence="11">
    <location>
        <position position="3461"/>
    </location>
</feature>
<dbReference type="Pfam" id="PF00353">
    <property type="entry name" value="HemolysinCabind"/>
    <property type="match status" value="3"/>
</dbReference>
<evidence type="ECO:0000313" key="12">
    <source>
        <dbReference type="Proteomes" id="UP000320523"/>
    </source>
</evidence>
<dbReference type="InterPro" id="IPR038081">
    <property type="entry name" value="CalX-like_sf"/>
</dbReference>
<dbReference type="Gene3D" id="2.60.120.380">
    <property type="match status" value="1"/>
</dbReference>
<dbReference type="Pfam" id="PF07691">
    <property type="entry name" value="PA14"/>
    <property type="match status" value="1"/>
</dbReference>
<comment type="cofactor">
    <cofactor evidence="1">
        <name>Ca(2+)</name>
        <dbReference type="ChEBI" id="CHEBI:29108"/>
    </cofactor>
</comment>
<dbReference type="InterPro" id="IPR018511">
    <property type="entry name" value="Hemolysin-typ_Ca-bd_CS"/>
</dbReference>
<gene>
    <name evidence="11" type="ORF">EWV75_11025</name>
</gene>
<dbReference type="Pfam" id="PF05345">
    <property type="entry name" value="He_PIG"/>
    <property type="match status" value="1"/>
</dbReference>
<accession>A0A552JL49</accession>
<keyword evidence="5" id="KW-0677">Repeat</keyword>
<dbReference type="GO" id="GO:0005615">
    <property type="term" value="C:extracellular space"/>
    <property type="evidence" value="ECO:0007669"/>
    <property type="project" value="InterPro"/>
</dbReference>
<dbReference type="InterPro" id="IPR056823">
    <property type="entry name" value="TEN-like_YD-shell"/>
</dbReference>
<evidence type="ECO:0000259" key="9">
    <source>
        <dbReference type="PROSITE" id="PS51233"/>
    </source>
</evidence>
<dbReference type="GO" id="GO:0005432">
    <property type="term" value="F:calcium:sodium antiporter activity"/>
    <property type="evidence" value="ECO:0007669"/>
    <property type="project" value="TreeGrafter"/>
</dbReference>
<dbReference type="Pfam" id="PF17963">
    <property type="entry name" value="Big_9"/>
    <property type="match status" value="1"/>
</dbReference>
<name>A0A552JL49_9CHRO</name>
<dbReference type="SUPFAM" id="SSF49313">
    <property type="entry name" value="Cadherin-like"/>
    <property type="match status" value="1"/>
</dbReference>
<dbReference type="InterPro" id="IPR037524">
    <property type="entry name" value="PA14/GLEYA"/>
</dbReference>
<keyword evidence="3" id="KW-0964">Secreted</keyword>
<dbReference type="InterPro" id="IPR001343">
    <property type="entry name" value="Hemolysn_Ca-bd"/>
</dbReference>
<evidence type="ECO:0000256" key="5">
    <source>
        <dbReference type="ARBA" id="ARBA00022737"/>
    </source>
</evidence>
<dbReference type="PROSITE" id="PS00330">
    <property type="entry name" value="HEMOLYSIN_CALCIUM"/>
    <property type="match status" value="2"/>
</dbReference>
<dbReference type="Pfam" id="PF03160">
    <property type="entry name" value="Calx-beta"/>
    <property type="match status" value="5"/>
</dbReference>
<reference evidence="11 12" key="1">
    <citation type="submission" date="2019-01" db="EMBL/GenBank/DDBJ databases">
        <title>Coherence of Microcystis species and biogeography revealed through population genomics.</title>
        <authorList>
            <person name="Perez-Carrascal O.M."/>
            <person name="Terrat Y."/>
            <person name="Giani A."/>
            <person name="Fortin N."/>
            <person name="Tromas N."/>
            <person name="Shapiro B.J."/>
        </authorList>
    </citation>
    <scope>NUCLEOTIDE SEQUENCE [LARGE SCALE GENOMIC DNA]</scope>
    <source>
        <strain evidence="11">Mw_QC_S_20081001_S30D</strain>
    </source>
</reference>
<dbReference type="InterPro" id="IPR003644">
    <property type="entry name" value="Calx_beta"/>
</dbReference>
<dbReference type="Proteomes" id="UP000320523">
    <property type="component" value="Unassembled WGS sequence"/>
</dbReference>
<dbReference type="SUPFAM" id="SSF51120">
    <property type="entry name" value="beta-Roll"/>
    <property type="match status" value="2"/>
</dbReference>
<sequence length="3461" mass="370977">YGSTIVKNFEDVNTLTTGSGNDLINLGNTNTVDNGGTVDTGTGTDTLIVDFSNANFSGINESGAGVYNHSAGFNDRTWRNYRLLSVSNVEIFNIIGTSYNDNLQGFANNDTLVGGAGNDTVNGGAGNDLIIGVNPYSNTPGINEVDNLAGGTGGDTFVLGNNTTVFYDDNNITNAGTGNYALITDFNLNEDKIQLQGAKSNYSLTVAGGNTSIYLNKPSGEPAELIAIIQGVTGLDINASYFVAPKDEISFSVANSIVTEDGATQAAITLNRTVGNRGEATVTLNLSNGTATAGQDYTDTPINVTFADGESQKTIYIPLLDDTVYEGSETVNLTLSNPSAGTTIGSQNNAVLTLIDNSTLAFSQGDYTVNEDGTAIAPITITRTGGTDGEVSVTLTLTNGTATAPNDYTNNSPITVNIASVEQTKTVNIPIINDLNREGDETISLVISNPTGGASLGTQTTANLTIADNDLGLDAEYFNGYFNDDFSFFANNQPVLTRADKTVNFVNNATSWNLSNTVLSDLETFSVRWQGFINIPTTGNYTFYLNSDDASYLFLDGATQSPSAANSLINNGGTHPPTEKSSTIYLQAGFHQILIVFGENLRGNLENAQFYWSSTDAGITKQIVPDSVLFTLNSTDSPAFLSFNAANYNVNEENGTIDVTVTRSGRTTGEVTAKVSLTNGTANYPNDYNQNSFNITFADGETSKTVSIPIVNDTKFEADETINLSLTNLTGGATLGNQNSATITIISEDPPQPGAIAFSNSQFSVNEDGTPVTNITLNRTNGSDGEVSVTLTPSDGTATEPSDYTNTPITVTFANGETSKIVTIPINNDPVYEPTETVNLTLSNPIGGATVGTQNTASLNIIDDDAGIIAFSQPTFTGNEDGTVTVTLTRTGVTTGTADVTLQLSNGSATYPQDYSQTSVNVSFAAGETEKTVTLPIVNDNQYEPNETVNLSLINPSNGSKIGTQGTATLTIISEDPALAGTLAFSASQFSVREDGTPIAAVTVTRTGGTDGAVSATINLSDGTAKAGTDYNNTPITVNFANGQSSKTVNIPIVNDSTPEPDENLYLTLTNPTNGATIGLQNSATLTIFDDSSPFITGFPNGASGSNKGQITVVIAGQNFAEDNQISLIAEDGTTRSTSNLVWVNENELWATFDLTGLNTGKYDVKVQDQQTNFILNDGFTVTDGPVGNVQFTTTYSYFPRAITITYKNVGETDIEAPVFELIGKNAQIKGEFKLYAPDDNIYDGYTSIYSSFLLAIGNSGPIETLSPGESGEYTFEFTNTTNLGGATFDVRVLQSDQVINWDSYRIGIESNSPAQNAIWQNFKDSVGTTAGELKTVLLENANYLSQFDQEKEDQFNFELKEAANTVKDPLLVETTDLTDITPGVDLTFSRTFSQGIEDRYELGSLGRGWTHEWDKNISDFGSFERIGYIRNINGIAENGRVFYSYVGMEGIGDGGARMRSFTQDHVDWETKRFRQANTTEIETTDGTIYTFASYAKLSKLEYPDGNILTFEYTGQNDSILSKVVHSNGDTLTLSYNPQGRISQVTDSTGATATYSYDATGEYLQSVTTAQGTTTYTYDTGNVAPRKHALLSITSDEGYQRNFDYDNRGRLIQESKNGGLETLTYSYDNTGGVSVTNALGQTTVSLYDNNERLRELQLPNGQTIKYGDNKIILPDGSEYSYQFNNGTLELTDPLNQKTKLFYDDNFRPLGFEDAKGNRLDYTLDSKGNKTKITYADGSQEQFEFDTSGNTTRFVNRSGAAIQYTYNDDGQIASKQNPDGSTVSYTYDARGNLLTATDANGTISMTYDAANRMTGITYPNGRTIQYSYNADGQRTQVIQDGYTVNYSYDALGRLTGLTDGNGQAIITYQYDIASRLSKEINGNGTYTTYSYDQVGQVVSIVNYDSDNIVNSRYDYTYDSLGQRTTMTTLEGTWTYGYDATGQLTSVVTPDNRIIQYQYDAAGNRIAVNDDGTITNYNSNNLNQYTSVGDTNNTYDADGNLIAETGGGQANTYVYNAENRLIEVTTPDGTWTYEYDALGNRTASTFNGQRTEYLVDPFGLGDVLAEYDSNGNLVARYNHGLGLVSQVNGSNNASYYDFDALGSTVGLTGADGSYLNRYSYLPFGEELTKQETIANPFEYVGQWGVMDEANGLDFMRARFYDPSTGKFLSKDPLGLDAGDTNFYRYVFNNPASFVDPSGLSCNFWPRLGLAGFCVVLSYVVRWPAALALVGITSTLSMPAVIALGLICLITERVLSEACDWGDPHLNTFDGVYYDFQAVGEFTRIKSLTDDFEMQVRQEPWGSSASGNTAVALQIEGQRIAIYARRQDTFWVNGTPVALPDGGLYVVGDTLILREGNRYIVNTPNNDVIQVTNNGSYIDIGTSLNSNRQGQITGLLGNNNNNRNDEFALRDGTVIGGTITPQQLYGEYGNSWRITQATSLFDYAPGTDTNTFTDLNFPSNYITYETLDPELKAWAEEIARNAGITDPDLLKAAVFDIVVTNADPDLIAGYTQLQRQATINGDNGIVNPDGFGAEHWLTSNAVIPYTVNFSYNAAPDADPVAKVTVTQTLDTDLDFNTFQFNQINFGDITLNVPLGSQSYSQRVSTQGSLVDVLAEFNPTTGVVTWTLTAIDPTTGNPATEGFLLPNCGCAGKEGNGIGFVTYSIQPKANNTTGTRIDAQATITFDNLTPIQTPVVFNTIDKNLPSSSVNPLPAQSSPNFTVSWTGSDTSSGVASYDIYVSTDGGQFTLWKDNISATSAIYNGQVGKTYAFYSIATDNLGQSETAPTQADTVTLAVNNAPTLSNISKTVNEDNSLTFTLTDFTSVFSDPDNNSLTKIQITSLPNNGVLKIGPQVIALNQEINATDLNNLTFTPNTNFNGNITFNWNGYDGTVYAVNPATVNITVNPIDDIPVVQNALTPVTVDEDAANTIIDLSNTFSDIDGDVITKTVFSNSNTGLVTTSIVDNQLTLDYLDNKFGTANITIRGTSNGQFVDNTLTVTVNPVNDAPSLENAIADQTATEDTPFTFPIPDNTFADVDTGDTLTYSATLSNDNPLPSWLNFNQTNRTFSGTPTNNDVGDLSLKVTVTDSVGESVSDSFTLTIVNDDTSVISQLSINDITVVEGKDSNAILTVTVDNPNPQQITVNYTTAPINATANVDYTSQTGTLIIPANTSIASIIIPLLNDNLNEPDEVFTVTLSNPTNATLNPDETIGQVIISDTLQSSITRTLPTNVENLRLIGTNNINGTGNAGDNKITGNSGNNILAGANGNDIYSFNPSTPIGSDTIQETTTGGIDTLDFTGTNTAVRVNLGITTTQTAVTNNLKLTFSANNTIENIISDSGNDRLTGNSLNNTLTGGGGNDQLTGQDGNDSLIGGSGDDLLTGGNGSDNFIFNSSNLGIDAISDFTPGSDKIVLSKAIFTALQSVIGNGFSQPAEFASVDDDDLVATSSAFIVYSNSSGSIYYNQNG</sequence>
<dbReference type="NCBIfam" id="TIGR01643">
    <property type="entry name" value="YD_repeat_2x"/>
    <property type="match status" value="5"/>
</dbReference>
<keyword evidence="6" id="KW-0106">Calcium</keyword>